<reference evidence="2 3" key="1">
    <citation type="submission" date="2018-07" db="EMBL/GenBank/DDBJ databases">
        <title>Erythrobacter nanhaiensis sp. nov., a novel member of the genus Erythrobacter isolated from the South China Sea.</title>
        <authorList>
            <person name="Chen X."/>
            <person name="Liu J."/>
        </authorList>
    </citation>
    <scope>NUCLEOTIDE SEQUENCE [LARGE SCALE GENOMIC DNA]</scope>
    <source>
        <strain evidence="2 3">S-5</strain>
    </source>
</reference>
<evidence type="ECO:0000313" key="2">
    <source>
        <dbReference type="EMBL" id="RDS76700.1"/>
    </source>
</evidence>
<sequence>MTAEGISATGAGHFPINRWISMSKEESRRRRARRERRVKTLAKGSFIGVSVACLGLVAYLTL</sequence>
<comment type="caution">
    <text evidence="2">The sequence shown here is derived from an EMBL/GenBank/DDBJ whole genome shotgun (WGS) entry which is preliminary data.</text>
</comment>
<dbReference type="AlphaFoldDB" id="A0A395LPR5"/>
<protein>
    <submittedName>
        <fullName evidence="2">Uncharacterized protein</fullName>
    </submittedName>
</protein>
<dbReference type="EMBL" id="QRBB01000001">
    <property type="protein sequence ID" value="RDS76700.1"/>
    <property type="molecule type" value="Genomic_DNA"/>
</dbReference>
<evidence type="ECO:0000313" key="3">
    <source>
        <dbReference type="Proteomes" id="UP000254101"/>
    </source>
</evidence>
<keyword evidence="1" id="KW-0472">Membrane</keyword>
<evidence type="ECO:0000256" key="1">
    <source>
        <dbReference type="SAM" id="Phobius"/>
    </source>
</evidence>
<keyword evidence="1" id="KW-0812">Transmembrane</keyword>
<dbReference type="Proteomes" id="UP000254101">
    <property type="component" value="Unassembled WGS sequence"/>
</dbReference>
<keyword evidence="3" id="KW-1185">Reference proteome</keyword>
<keyword evidence="1" id="KW-1133">Transmembrane helix</keyword>
<accession>A0A395LPR5</accession>
<feature type="transmembrane region" description="Helical" evidence="1">
    <location>
        <begin position="40"/>
        <end position="60"/>
    </location>
</feature>
<name>A0A395LPR5_9SPHN</name>
<proteinExistence type="predicted"/>
<organism evidence="2 3">
    <name type="scientific">Alteriqipengyuania lutimaris</name>
    <dbReference type="NCBI Taxonomy" id="1538146"/>
    <lineage>
        <taxon>Bacteria</taxon>
        <taxon>Pseudomonadati</taxon>
        <taxon>Pseudomonadota</taxon>
        <taxon>Alphaproteobacteria</taxon>
        <taxon>Sphingomonadales</taxon>
        <taxon>Erythrobacteraceae</taxon>
        <taxon>Alteriqipengyuania</taxon>
    </lineage>
</organism>
<gene>
    <name evidence="2" type="ORF">DL238_03160</name>
</gene>
<dbReference type="RefSeq" id="WP_147290978.1">
    <property type="nucleotide sequence ID" value="NZ_JACHWW010000001.1"/>
</dbReference>